<dbReference type="Gene3D" id="1.10.630.10">
    <property type="entry name" value="Cytochrome P450"/>
    <property type="match status" value="1"/>
</dbReference>
<evidence type="ECO:0000313" key="9">
    <source>
        <dbReference type="EMBL" id="KAF7947304.1"/>
    </source>
</evidence>
<dbReference type="PANTHER" id="PTHR24287">
    <property type="entry name" value="P450, PUTATIVE (EUROFUNG)-RELATED"/>
    <property type="match status" value="1"/>
</dbReference>
<dbReference type="EMBL" id="RCSW01000007">
    <property type="protein sequence ID" value="KAF7947304.1"/>
    <property type="molecule type" value="Genomic_DNA"/>
</dbReference>
<keyword evidence="5" id="KW-0408">Iron</keyword>
<comment type="caution">
    <text evidence="9">The sequence shown here is derived from an EMBL/GenBank/DDBJ whole genome shotgun (WGS) entry which is preliminary data.</text>
</comment>
<evidence type="ECO:0000256" key="6">
    <source>
        <dbReference type="ARBA" id="ARBA00023026"/>
    </source>
</evidence>
<name>A0A9P5IMW6_9HELO</name>
<dbReference type="InterPro" id="IPR002974">
    <property type="entry name" value="Cyt_P450_E_CYP52_ascomycetes"/>
</dbReference>
<keyword evidence="10" id="KW-1185">Reference proteome</keyword>
<dbReference type="PANTHER" id="PTHR24287:SF19">
    <property type="entry name" value="CYTOCHROME P450"/>
    <property type="match status" value="1"/>
</dbReference>
<keyword evidence="4" id="KW-0560">Oxidoreductase</keyword>
<dbReference type="GO" id="GO:0020037">
    <property type="term" value="F:heme binding"/>
    <property type="evidence" value="ECO:0007669"/>
    <property type="project" value="InterPro"/>
</dbReference>
<evidence type="ECO:0000256" key="5">
    <source>
        <dbReference type="ARBA" id="ARBA00023004"/>
    </source>
</evidence>
<keyword evidence="8" id="KW-1133">Transmembrane helix</keyword>
<evidence type="ECO:0000256" key="1">
    <source>
        <dbReference type="ARBA" id="ARBA00001971"/>
    </source>
</evidence>
<evidence type="ECO:0000256" key="4">
    <source>
        <dbReference type="ARBA" id="ARBA00023002"/>
    </source>
</evidence>
<evidence type="ECO:0008006" key="11">
    <source>
        <dbReference type="Google" id="ProtNLM"/>
    </source>
</evidence>
<dbReference type="Proteomes" id="UP000710849">
    <property type="component" value="Unassembled WGS sequence"/>
</dbReference>
<feature type="transmembrane region" description="Helical" evidence="8">
    <location>
        <begin position="7"/>
        <end position="26"/>
    </location>
</feature>
<comment type="similarity">
    <text evidence="2">Belongs to the cytochrome P450 family.</text>
</comment>
<reference evidence="9 10" key="1">
    <citation type="journal article" date="2020" name="Genome Biol. Evol.">
        <title>Comparative genomics of Sclerotiniaceae.</title>
        <authorList>
            <person name="Valero Jimenez C.A."/>
            <person name="Steentjes M."/>
            <person name="Scholten O.E."/>
            <person name="Van Kan J.A.L."/>
        </authorList>
    </citation>
    <scope>NUCLEOTIDE SEQUENCE [LARGE SCALE GENOMIC DNA]</scope>
    <source>
        <strain evidence="9 10">MUCL 94</strain>
    </source>
</reference>
<proteinExistence type="inferred from homology"/>
<evidence type="ECO:0000313" key="10">
    <source>
        <dbReference type="Proteomes" id="UP000710849"/>
    </source>
</evidence>
<dbReference type="InterPro" id="IPR047146">
    <property type="entry name" value="Cyt_P450_E_CYP52_fungi"/>
</dbReference>
<dbReference type="InterPro" id="IPR036396">
    <property type="entry name" value="Cyt_P450_sf"/>
</dbReference>
<dbReference type="Pfam" id="PF00067">
    <property type="entry name" value="p450"/>
    <property type="match status" value="1"/>
</dbReference>
<dbReference type="GeneID" id="62148142"/>
<dbReference type="GO" id="GO:0005506">
    <property type="term" value="F:iron ion binding"/>
    <property type="evidence" value="ECO:0007669"/>
    <property type="project" value="InterPro"/>
</dbReference>
<feature type="transmembrane region" description="Helical" evidence="8">
    <location>
        <begin position="38"/>
        <end position="63"/>
    </location>
</feature>
<keyword evidence="8" id="KW-0812">Transmembrane</keyword>
<dbReference type="InterPro" id="IPR001128">
    <property type="entry name" value="Cyt_P450"/>
</dbReference>
<organism evidence="9 10">
    <name type="scientific">Botrytis byssoidea</name>
    <dbReference type="NCBI Taxonomy" id="139641"/>
    <lineage>
        <taxon>Eukaryota</taxon>
        <taxon>Fungi</taxon>
        <taxon>Dikarya</taxon>
        <taxon>Ascomycota</taxon>
        <taxon>Pezizomycotina</taxon>
        <taxon>Leotiomycetes</taxon>
        <taxon>Helotiales</taxon>
        <taxon>Sclerotiniaceae</taxon>
        <taxon>Botrytis</taxon>
    </lineage>
</organism>
<keyword evidence="3" id="KW-0479">Metal-binding</keyword>
<keyword evidence="8" id="KW-0472">Membrane</keyword>
<comment type="cofactor">
    <cofactor evidence="1">
        <name>heme</name>
        <dbReference type="ChEBI" id="CHEBI:30413"/>
    </cofactor>
</comment>
<evidence type="ECO:0000256" key="7">
    <source>
        <dbReference type="ARBA" id="ARBA00023033"/>
    </source>
</evidence>
<dbReference type="GO" id="GO:0016712">
    <property type="term" value="F:oxidoreductase activity, acting on paired donors, with incorporation or reduction of molecular oxygen, reduced flavin or flavoprotein as one donor, and incorporation of one atom of oxygen"/>
    <property type="evidence" value="ECO:0007669"/>
    <property type="project" value="InterPro"/>
</dbReference>
<evidence type="ECO:0000256" key="2">
    <source>
        <dbReference type="ARBA" id="ARBA00010617"/>
    </source>
</evidence>
<keyword evidence="6" id="KW-0843">Virulence</keyword>
<dbReference type="SUPFAM" id="SSF48264">
    <property type="entry name" value="Cytochrome P450"/>
    <property type="match status" value="1"/>
</dbReference>
<evidence type="ECO:0000256" key="3">
    <source>
        <dbReference type="ARBA" id="ARBA00022723"/>
    </source>
</evidence>
<protein>
    <recommendedName>
        <fullName evidence="11">Cytochrome P450</fullName>
    </recommendedName>
</protein>
<keyword evidence="7" id="KW-0503">Monooxygenase</keyword>
<sequence>MQYATSCYIVGILYILLYIISHFFVLKSSSLSLFLLNISAFMAMHPVTSALLYTVCISLLVYFRQRWDSYRAFRAAAKQHGCKKVPRYPHWDSIWGTDLMKRRMKAVSEGRQMALFMKHFNEIGKTFEENFFGTRVINTIERVCALSFEDYGKPTQNFFKAFLGDGVLSLDGNAWKHSRDIVKHIFPRAEVFDLDTLGFHADRFLDLIPSDGSEINLQEPLHNLFLDLSTEFLFGQSIDAQLPDDPNNSKELLKAFNGALAGVGKRRLAGKLQFIYSFESSWNRDTGTVYAYVDAHVKRVLDKGPAEEKSTSSGNAVRRHILLNEMARQIKDPLQLRYQIMNVFMPGPDTTSVLIANCLFHLARNPEIWTQLRAESIGLGDQPLTFESLKSLCLFRNVLQETLRLQGPAGRSQRLALKNTILPAGGGPDRKSPIFVEQGDVVALNIWGPNHDKDIWGDDVDKFKPQRFNDKRMGWEFTPFLGGPRICPAQQQVLTQSVYLLVRMTRRFARIENRDTVLEYVEMVRMTTESRNGVKVALFTSEGE</sequence>
<accession>A0A9P5IMW6</accession>
<dbReference type="PRINTS" id="PR01239">
    <property type="entry name" value="EP450IICYP52"/>
</dbReference>
<dbReference type="RefSeq" id="XP_038734509.1">
    <property type="nucleotide sequence ID" value="XM_038875065.1"/>
</dbReference>
<evidence type="ECO:0000256" key="8">
    <source>
        <dbReference type="SAM" id="Phobius"/>
    </source>
</evidence>
<dbReference type="AlphaFoldDB" id="A0A9P5IMW6"/>
<gene>
    <name evidence="9" type="ORF">EAE97_004553</name>
</gene>